<feature type="chain" id="PRO_5047444724" evidence="1">
    <location>
        <begin position="29"/>
        <end position="110"/>
    </location>
</feature>
<keyword evidence="3" id="KW-1185">Reference proteome</keyword>
<name>A0ABR6EQ18_9SPHI</name>
<protein>
    <submittedName>
        <fullName evidence="2">Uncharacterized protein</fullName>
    </submittedName>
</protein>
<feature type="signal peptide" evidence="1">
    <location>
        <begin position="1"/>
        <end position="28"/>
    </location>
</feature>
<accession>A0ABR6EQ18</accession>
<organism evidence="2 3">
    <name type="scientific">Pedobacter gandavensis</name>
    <dbReference type="NCBI Taxonomy" id="2679963"/>
    <lineage>
        <taxon>Bacteria</taxon>
        <taxon>Pseudomonadati</taxon>
        <taxon>Bacteroidota</taxon>
        <taxon>Sphingobacteriia</taxon>
        <taxon>Sphingobacteriales</taxon>
        <taxon>Sphingobacteriaceae</taxon>
        <taxon>Pedobacter</taxon>
    </lineage>
</organism>
<dbReference type="RefSeq" id="WP_182952623.1">
    <property type="nucleotide sequence ID" value="NZ_WNXC01000001.1"/>
</dbReference>
<dbReference type="Proteomes" id="UP000636110">
    <property type="component" value="Unassembled WGS sequence"/>
</dbReference>
<proteinExistence type="predicted"/>
<evidence type="ECO:0000256" key="1">
    <source>
        <dbReference type="SAM" id="SignalP"/>
    </source>
</evidence>
<gene>
    <name evidence="2" type="ORF">GM920_00315</name>
</gene>
<sequence>MNKISSNIKKIALSLLVVGLAIGFSAFQSTVTTPSAKFAISYYGWNEDLQQYQKLPGAPPNLNPCEEVGVQKCAVYLDSEAASPEIIPVADLGDYTLTPYSTSGTGSYFN</sequence>
<evidence type="ECO:0000313" key="2">
    <source>
        <dbReference type="EMBL" id="MBB2147341.1"/>
    </source>
</evidence>
<reference evidence="2 3" key="1">
    <citation type="submission" date="2019-11" db="EMBL/GenBank/DDBJ databases">
        <title>Description of Pedobacter sp. LMG 31462T.</title>
        <authorList>
            <person name="Carlier A."/>
            <person name="Qi S."/>
            <person name="Vandamme P."/>
        </authorList>
    </citation>
    <scope>NUCLEOTIDE SEQUENCE [LARGE SCALE GENOMIC DNA]</scope>
    <source>
        <strain evidence="2 3">LMG 31462</strain>
    </source>
</reference>
<evidence type="ECO:0000313" key="3">
    <source>
        <dbReference type="Proteomes" id="UP000636110"/>
    </source>
</evidence>
<dbReference type="EMBL" id="WNXC01000001">
    <property type="protein sequence ID" value="MBB2147341.1"/>
    <property type="molecule type" value="Genomic_DNA"/>
</dbReference>
<keyword evidence="1" id="KW-0732">Signal</keyword>
<comment type="caution">
    <text evidence="2">The sequence shown here is derived from an EMBL/GenBank/DDBJ whole genome shotgun (WGS) entry which is preliminary data.</text>
</comment>